<keyword evidence="3" id="KW-1185">Reference proteome</keyword>
<dbReference type="Proteomes" id="UP000229523">
    <property type="component" value="Unassembled WGS sequence"/>
</dbReference>
<reference evidence="2 3" key="1">
    <citation type="journal article" date="2018" name="Front. Microbiol.">
        <title>Description and Comparative Genomics of Macrococcus caseolyticus subsp. hominis subsp. nov., Macrococcus goetzii sp. nov., Macrococcus epidermidis sp. nov., and Macrococcus bohemicus sp. nov., Novel Macrococci From Human Clinical Material With Virulence Potential and Suspected Uptake of Foreign DNA by Natural Transformation.</title>
        <authorList>
            <person name="Maslanova I."/>
            <person name="Wertheimer Z."/>
            <person name="Sedlacek I."/>
            <person name="Svec P."/>
            <person name="Indrakova A."/>
            <person name="Kovarovic V."/>
            <person name="Schumann P."/>
            <person name="Sproer C."/>
            <person name="Kralova S."/>
            <person name="Sedo O."/>
            <person name="Kristofova L."/>
            <person name="Vrbovska V."/>
            <person name="Fuzik T."/>
            <person name="Petras P."/>
            <person name="Zdrahal Z."/>
            <person name="Ruzickova V."/>
            <person name="Doskar J."/>
            <person name="Pantucek R."/>
        </authorList>
    </citation>
    <scope>NUCLEOTIDE SEQUENCE [LARGE SCALE GENOMIC DNA]</scope>
    <source>
        <strain evidence="2 3">CCM 4927</strain>
    </source>
</reference>
<feature type="transmembrane region" description="Helical" evidence="1">
    <location>
        <begin position="7"/>
        <end position="24"/>
    </location>
</feature>
<dbReference type="EMBL" id="MJBI02000011">
    <property type="protein sequence ID" value="RAI79088.1"/>
    <property type="molecule type" value="Genomic_DNA"/>
</dbReference>
<name>A0A2G5NUH1_9STAP</name>
<dbReference type="AlphaFoldDB" id="A0A2G5NUH1"/>
<organism evidence="2 3">
    <name type="scientific">Macrococcoides goetzii</name>
    <dbReference type="NCBI Taxonomy" id="1891097"/>
    <lineage>
        <taxon>Bacteria</taxon>
        <taxon>Bacillati</taxon>
        <taxon>Bacillota</taxon>
        <taxon>Bacilli</taxon>
        <taxon>Bacillales</taxon>
        <taxon>Staphylococcaceae</taxon>
        <taxon>Macrococcoides</taxon>
    </lineage>
</organism>
<dbReference type="RefSeq" id="WP_099577219.1">
    <property type="nucleotide sequence ID" value="NZ_MJBI02000011.1"/>
</dbReference>
<evidence type="ECO:0000256" key="1">
    <source>
        <dbReference type="SAM" id="Phobius"/>
    </source>
</evidence>
<sequence length="127" mass="14504">MKFGNILIGFFALLFFMAQIFNLYDGITHNDPQRVVNALYLISIGLFMLFNLYNAMLTQSGKVVTTAMVKQQLIAAILLFIFGLIVLIGIFVYDLGILTKIVEFMLILSVFFEIRTRINQLNGKNKR</sequence>
<keyword evidence="1" id="KW-1133">Transmembrane helix</keyword>
<proteinExistence type="predicted"/>
<keyword evidence="1" id="KW-0472">Membrane</keyword>
<feature type="transmembrane region" description="Helical" evidence="1">
    <location>
        <begin position="36"/>
        <end position="53"/>
    </location>
</feature>
<feature type="transmembrane region" description="Helical" evidence="1">
    <location>
        <begin position="73"/>
        <end position="91"/>
    </location>
</feature>
<gene>
    <name evidence="2" type="ORF">BFS35_012790</name>
</gene>
<keyword evidence="1" id="KW-0812">Transmembrane</keyword>
<protein>
    <submittedName>
        <fullName evidence="2">Uncharacterized protein</fullName>
    </submittedName>
</protein>
<comment type="caution">
    <text evidence="2">The sequence shown here is derived from an EMBL/GenBank/DDBJ whole genome shotgun (WGS) entry which is preliminary data.</text>
</comment>
<evidence type="ECO:0000313" key="2">
    <source>
        <dbReference type="EMBL" id="RAI79088.1"/>
    </source>
</evidence>
<evidence type="ECO:0000313" key="3">
    <source>
        <dbReference type="Proteomes" id="UP000229523"/>
    </source>
</evidence>
<accession>A0A2G5NUH1</accession>